<dbReference type="Gene3D" id="1.10.443.10">
    <property type="entry name" value="Intergrase catalytic core"/>
    <property type="match status" value="1"/>
</dbReference>
<dbReference type="InterPro" id="IPR004107">
    <property type="entry name" value="Integrase_SAM-like_N"/>
</dbReference>
<evidence type="ECO:0000256" key="9">
    <source>
        <dbReference type="PROSITE-ProRule" id="PRU01248"/>
    </source>
</evidence>
<name>A0A2S2DK63_9BURK</name>
<evidence type="ECO:0000259" key="11">
    <source>
        <dbReference type="PROSITE" id="PS51900"/>
    </source>
</evidence>
<evidence type="ECO:0000256" key="3">
    <source>
        <dbReference type="ARBA" id="ARBA00022618"/>
    </source>
</evidence>
<dbReference type="GO" id="GO:0006310">
    <property type="term" value="P:DNA recombination"/>
    <property type="evidence" value="ECO:0007669"/>
    <property type="project" value="UniProtKB-KW"/>
</dbReference>
<comment type="subcellular location">
    <subcellularLocation>
        <location evidence="1">Cytoplasm</location>
    </subcellularLocation>
</comment>
<evidence type="ECO:0000256" key="8">
    <source>
        <dbReference type="ARBA" id="ARBA00023306"/>
    </source>
</evidence>
<dbReference type="PANTHER" id="PTHR30349:SF77">
    <property type="entry name" value="TYROSINE RECOMBINASE XERC"/>
    <property type="match status" value="1"/>
</dbReference>
<evidence type="ECO:0000313" key="13">
    <source>
        <dbReference type="Proteomes" id="UP000245820"/>
    </source>
</evidence>
<dbReference type="InterPro" id="IPR050090">
    <property type="entry name" value="Tyrosine_recombinase_XerCD"/>
</dbReference>
<dbReference type="PROSITE" id="PS51900">
    <property type="entry name" value="CB"/>
    <property type="match status" value="1"/>
</dbReference>
<evidence type="ECO:0000256" key="6">
    <source>
        <dbReference type="ARBA" id="ARBA00023125"/>
    </source>
</evidence>
<evidence type="ECO:0000256" key="2">
    <source>
        <dbReference type="ARBA" id="ARBA00022490"/>
    </source>
</evidence>
<organism evidence="12 13">
    <name type="scientific">Massilia oculi</name>
    <dbReference type="NCBI Taxonomy" id="945844"/>
    <lineage>
        <taxon>Bacteria</taxon>
        <taxon>Pseudomonadati</taxon>
        <taxon>Pseudomonadota</taxon>
        <taxon>Betaproteobacteria</taxon>
        <taxon>Burkholderiales</taxon>
        <taxon>Oxalobacteraceae</taxon>
        <taxon>Telluria group</taxon>
        <taxon>Massilia</taxon>
    </lineage>
</organism>
<keyword evidence="13" id="KW-1185">Reference proteome</keyword>
<evidence type="ECO:0000313" key="12">
    <source>
        <dbReference type="EMBL" id="AWL05737.1"/>
    </source>
</evidence>
<keyword evidence="5" id="KW-0229">DNA integration</keyword>
<dbReference type="InterPro" id="IPR011010">
    <property type="entry name" value="DNA_brk_join_enz"/>
</dbReference>
<accession>A0A2S2DK63</accession>
<reference evidence="12 13" key="1">
    <citation type="submission" date="2018-05" db="EMBL/GenBank/DDBJ databases">
        <title>Complete genome sequence of Massilia oculi sp. nov. CCUG 43427T (=DSM 26321T), the type strain of M. oculi, and comparison with genome sequences of other Massilia strains.</title>
        <authorList>
            <person name="Zhu B."/>
        </authorList>
    </citation>
    <scope>NUCLEOTIDE SEQUENCE [LARGE SCALE GENOMIC DNA]</scope>
    <source>
        <strain evidence="12 13">CCUG 43427</strain>
    </source>
</reference>
<dbReference type="GO" id="GO:0051301">
    <property type="term" value="P:cell division"/>
    <property type="evidence" value="ECO:0007669"/>
    <property type="project" value="UniProtKB-KW"/>
</dbReference>
<dbReference type="PROSITE" id="PS51898">
    <property type="entry name" value="TYR_RECOMBINASE"/>
    <property type="match status" value="1"/>
</dbReference>
<dbReference type="InterPro" id="IPR044068">
    <property type="entry name" value="CB"/>
</dbReference>
<dbReference type="GO" id="GO:0005737">
    <property type="term" value="C:cytoplasm"/>
    <property type="evidence" value="ECO:0007669"/>
    <property type="project" value="UniProtKB-SubCell"/>
</dbReference>
<gene>
    <name evidence="12" type="ORF">DIR46_15765</name>
</gene>
<proteinExistence type="predicted"/>
<keyword evidence="2" id="KW-0963">Cytoplasm</keyword>
<dbReference type="NCBIfam" id="NF002331">
    <property type="entry name" value="PRK01287.1"/>
    <property type="match status" value="1"/>
</dbReference>
<dbReference type="RefSeq" id="WP_109346068.1">
    <property type="nucleotide sequence ID" value="NZ_CP029343.1"/>
</dbReference>
<evidence type="ECO:0000256" key="5">
    <source>
        <dbReference type="ARBA" id="ARBA00022908"/>
    </source>
</evidence>
<dbReference type="EMBL" id="CP029343">
    <property type="protein sequence ID" value="AWL05737.1"/>
    <property type="molecule type" value="Genomic_DNA"/>
</dbReference>
<evidence type="ECO:0000256" key="7">
    <source>
        <dbReference type="ARBA" id="ARBA00023172"/>
    </source>
</evidence>
<dbReference type="SUPFAM" id="SSF56349">
    <property type="entry name" value="DNA breaking-rejoining enzymes"/>
    <property type="match status" value="1"/>
</dbReference>
<dbReference type="Pfam" id="PF00589">
    <property type="entry name" value="Phage_integrase"/>
    <property type="match status" value="1"/>
</dbReference>
<dbReference type="Gene3D" id="1.10.150.130">
    <property type="match status" value="1"/>
</dbReference>
<dbReference type="Proteomes" id="UP000245820">
    <property type="component" value="Chromosome"/>
</dbReference>
<dbReference type="AlphaFoldDB" id="A0A2S2DK63"/>
<keyword evidence="7" id="KW-0233">DNA recombination</keyword>
<evidence type="ECO:0000256" key="1">
    <source>
        <dbReference type="ARBA" id="ARBA00004496"/>
    </source>
</evidence>
<protein>
    <submittedName>
        <fullName evidence="12">Recombinase XerD</fullName>
    </submittedName>
</protein>
<evidence type="ECO:0000259" key="10">
    <source>
        <dbReference type="PROSITE" id="PS51898"/>
    </source>
</evidence>
<dbReference type="InterPro" id="IPR010998">
    <property type="entry name" value="Integrase_recombinase_N"/>
</dbReference>
<keyword evidence="3" id="KW-0132">Cell division</keyword>
<sequence length="336" mass="37784">MRARTVKPLHAGDPAIAGGFHGHLVGFIDWLRAMRYSEHTIRTRRIDLGYFIDWCEERGIRRPDEVTRAMLERYRQYVFAYRRQRDGQPLSFNCQGTRLVAVRVFFRWLTRQHHLLFNPAGEMDLPKKETRLPRHVLTVAEVAQVIDAAGSGELGLRDRAILETLYSTGMRRAELVALDLADVDAERGTVLIRQGKGRKDRMVPIGDRALAWLARYGDEVRANQGGEAHALFLSRQGLRLTGKQLSGIVKKAIDGAQLERVQLSGPLNSSCHLFRHACATHMLENGADVRFIQALLGHANLGTTEIYTRVAIVKLKQVHEATHPARLHGPGTGEQA</sequence>
<feature type="domain" description="Tyr recombinase" evidence="10">
    <location>
        <begin position="132"/>
        <end position="320"/>
    </location>
</feature>
<keyword evidence="6 9" id="KW-0238">DNA-binding</keyword>
<dbReference type="PANTHER" id="PTHR30349">
    <property type="entry name" value="PHAGE INTEGRASE-RELATED"/>
    <property type="match status" value="1"/>
</dbReference>
<dbReference type="GO" id="GO:0015074">
    <property type="term" value="P:DNA integration"/>
    <property type="evidence" value="ECO:0007669"/>
    <property type="project" value="UniProtKB-KW"/>
</dbReference>
<keyword evidence="4" id="KW-0159">Chromosome partition</keyword>
<evidence type="ECO:0000256" key="4">
    <source>
        <dbReference type="ARBA" id="ARBA00022829"/>
    </source>
</evidence>
<dbReference type="InterPro" id="IPR013762">
    <property type="entry name" value="Integrase-like_cat_sf"/>
</dbReference>
<dbReference type="OrthoDB" id="662444at2"/>
<dbReference type="Pfam" id="PF02899">
    <property type="entry name" value="Phage_int_SAM_1"/>
    <property type="match status" value="1"/>
</dbReference>
<dbReference type="KEGG" id="mtim:DIR46_15765"/>
<feature type="domain" description="Core-binding (CB)" evidence="11">
    <location>
        <begin position="18"/>
        <end position="110"/>
    </location>
</feature>
<dbReference type="InterPro" id="IPR002104">
    <property type="entry name" value="Integrase_catalytic"/>
</dbReference>
<dbReference type="GO" id="GO:0003677">
    <property type="term" value="F:DNA binding"/>
    <property type="evidence" value="ECO:0007669"/>
    <property type="project" value="UniProtKB-UniRule"/>
</dbReference>
<dbReference type="GO" id="GO:0007059">
    <property type="term" value="P:chromosome segregation"/>
    <property type="evidence" value="ECO:0007669"/>
    <property type="project" value="UniProtKB-KW"/>
</dbReference>
<keyword evidence="8" id="KW-0131">Cell cycle</keyword>